<feature type="region of interest" description="Disordered" evidence="1">
    <location>
        <begin position="1"/>
        <end position="488"/>
    </location>
</feature>
<feature type="compositionally biased region" description="Basic and acidic residues" evidence="1">
    <location>
        <begin position="231"/>
        <end position="252"/>
    </location>
</feature>
<feature type="non-terminal residue" evidence="2">
    <location>
        <position position="488"/>
    </location>
</feature>
<feature type="compositionally biased region" description="Basic residues" evidence="1">
    <location>
        <begin position="270"/>
        <end position="281"/>
    </location>
</feature>
<dbReference type="EC" id="6.6.1.1" evidence="2"/>
<feature type="compositionally biased region" description="Basic and acidic residues" evidence="1">
    <location>
        <begin position="347"/>
        <end position="371"/>
    </location>
</feature>
<sequence length="488" mass="55130">ESPPPCHARTVEGDGLPPGVGEGRAPPQRDPQAARGRGDVPWHRRLPRERDPADRQRHPLQARPAVPRPPRAGQDAHPPPAAGTTRRVDPDPRGRRDQRRPGRADDQDRQAARGRAGRRRGDRVGPPPRPLPREAGDARRDDRRPDRRDRPREARRGAVPVRREHDALRADPAQQPRHLRDQRVARPRAAHPGGAVQRAGRARRADPGLPDPAEPGRVPRVQRQPRGLHQPRPDRDAAEGPHRLGRADALPRERRRGHRDRRAERLPRPGGHRRQRGRRRGGVGLGQRRSRGRAAVHVGGDRGGRPPGPHEPPRQPGVRRVGAHEHREHGDGRQQRRAAGGRHRREAGRPPHLRPELPRGELPREDRDDAGRGGGRRGQADQEPDRRGGEDRLRALRRRRGLREHHRAVPRQPDVPVRRRPVGRRVRRQHAGGQGPAPVGDRARQGTEARRRRRRHAGERRRVPARGLVRQQPPEQVQLEGEDVLQEV</sequence>
<feature type="compositionally biased region" description="Basic residues" evidence="1">
    <location>
        <begin position="450"/>
        <end position="459"/>
    </location>
</feature>
<dbReference type="AlphaFoldDB" id="A0A6J4N1C4"/>
<evidence type="ECO:0000256" key="1">
    <source>
        <dbReference type="SAM" id="MobiDB-lite"/>
    </source>
</evidence>
<dbReference type="EMBL" id="CADCUQ010000058">
    <property type="protein sequence ID" value="CAA9374848.1"/>
    <property type="molecule type" value="Genomic_DNA"/>
</dbReference>
<feature type="compositionally biased region" description="Basic residues" evidence="1">
    <location>
        <begin position="335"/>
        <end position="346"/>
    </location>
</feature>
<keyword evidence="2" id="KW-0436">Ligase</keyword>
<gene>
    <name evidence="2" type="ORF">AVDCRST_MAG64-243</name>
</gene>
<protein>
    <submittedName>
        <fullName evidence="2">Magnesium chelatase, subunit ChlI</fullName>
        <ecNumber evidence="2">6.6.1.1</ecNumber>
    </submittedName>
</protein>
<dbReference type="GO" id="GO:0016851">
    <property type="term" value="F:magnesium chelatase activity"/>
    <property type="evidence" value="ECO:0007669"/>
    <property type="project" value="UniProtKB-EC"/>
</dbReference>
<feature type="compositionally biased region" description="Basic and acidic residues" evidence="1">
    <location>
        <begin position="378"/>
        <end position="394"/>
    </location>
</feature>
<feature type="compositionally biased region" description="Basic and acidic residues" evidence="1">
    <location>
        <begin position="322"/>
        <end position="334"/>
    </location>
</feature>
<proteinExistence type="predicted"/>
<feature type="non-terminal residue" evidence="2">
    <location>
        <position position="1"/>
    </location>
</feature>
<feature type="compositionally biased region" description="Basic and acidic residues" evidence="1">
    <location>
        <begin position="86"/>
        <end position="111"/>
    </location>
</feature>
<name>A0A6J4N1C4_9BACT</name>
<feature type="compositionally biased region" description="Basic and acidic residues" evidence="1">
    <location>
        <begin position="131"/>
        <end position="169"/>
    </location>
</feature>
<feature type="compositionally biased region" description="Basic residues" evidence="1">
    <location>
        <begin position="418"/>
        <end position="430"/>
    </location>
</feature>
<accession>A0A6J4N1C4</accession>
<feature type="compositionally biased region" description="Basic and acidic residues" evidence="1">
    <location>
        <begin position="36"/>
        <end position="57"/>
    </location>
</feature>
<reference evidence="2" key="1">
    <citation type="submission" date="2020-02" db="EMBL/GenBank/DDBJ databases">
        <authorList>
            <person name="Meier V. D."/>
        </authorList>
    </citation>
    <scope>NUCLEOTIDE SEQUENCE</scope>
    <source>
        <strain evidence="2">AVDCRST_MAG64</strain>
    </source>
</reference>
<feature type="compositionally biased region" description="Basic residues" evidence="1">
    <location>
        <begin position="395"/>
        <end position="409"/>
    </location>
</feature>
<organism evidence="2">
    <name type="scientific">uncultured Phycisphaerae bacterium</name>
    <dbReference type="NCBI Taxonomy" id="904963"/>
    <lineage>
        <taxon>Bacteria</taxon>
        <taxon>Pseudomonadati</taxon>
        <taxon>Planctomycetota</taxon>
        <taxon>Phycisphaerae</taxon>
        <taxon>environmental samples</taxon>
    </lineage>
</organism>
<evidence type="ECO:0000313" key="2">
    <source>
        <dbReference type="EMBL" id="CAA9374848.1"/>
    </source>
</evidence>
<feature type="compositionally biased region" description="Low complexity" evidence="1">
    <location>
        <begin position="215"/>
        <end position="227"/>
    </location>
</feature>